<dbReference type="InterPro" id="IPR042197">
    <property type="entry name" value="Apaf_helical"/>
</dbReference>
<keyword evidence="4" id="KW-0067">ATP-binding</keyword>
<feature type="domain" description="Disease resistance protein At4g27190-like leucine-rich repeats" evidence="6">
    <location>
        <begin position="1221"/>
        <end position="1335"/>
    </location>
</feature>
<evidence type="ECO:0000259" key="5">
    <source>
        <dbReference type="Pfam" id="PF00931"/>
    </source>
</evidence>
<evidence type="ECO:0000256" key="3">
    <source>
        <dbReference type="ARBA" id="ARBA00022821"/>
    </source>
</evidence>
<name>A0A5D2DL58_GOSDA</name>
<accession>A0A5D2DL58</accession>
<sequence length="1587" mass="180348">MGSEWGLSAASGLVAPLLVDYLVKPIERRIRYLFRFHKIVQELHQNQQDLAAKETQVKDDVEEAKLQIRTQVIYDQVDEWPTKAENALKDVKVLDSEIEENKRCFCLCPNWCWRYQLSQEIENKTLEIADLVKKSEFKRVGHRAKLPSLDLVTSKDNVDLKSSVRNVSGKVRGFDRVIMVTVSETVDIEKIQNKIADDLDLKFGKNTEGGKATELWSRLSNGKFLVIIDDLWKEWNDDGDLRKIGIPLVKDEKGCKIILTTRNYNVCQHMECEETIQLKVLEDGEAWTLFEMNAGIKKADSRVIGEAKKIAKECKGLPLAIVTLAKALKGKALDRWKDARKKLERILKVIDYLKDSCLLEDGDVGRYVKLHDIVRDVALWIASEEESSFMINSRLETLNKSSESSKAISLLGSEKKKFPDRLMHSKLEILLLNNCDIQGTCFLGMTELKVLNLTAVYGTGVISLYALTFLPKLRALHLDNFAHYSFLGNLTTLEILSLHGWVYEDLADELEMLENLKILDLINCACSGRFQSKVIRRLSQLEELYLPRSGISNDIFLEIKFLTKLRRLSVEVHSLHCPLDFESLKIEEVFPYNAFSQLLGNLESLEVSKIKDEYVECLTNKTQPKVSVSMILRNLKLVRIDYCKNLKVVFQMEEVEENEAPLLSNLKILRLQRLPDLSCIWELPTQHVRLESLVELTILHCPRLKSLFSLSLAQSLVLLEKLEIIYCPELKQTVTELEGDKGEISHTINSHTSLSFPKLTKLYISTCDGLEYIFPTQHYIFPTSMSPQGLQGLTLNVEACSQLKQVFRVAKDRVGNDSMLQHQQFLRSLSSFSVKRCPLLTDLVVHLEAKKASIKGVRLSAFKESFKTSKQLELREIQDLECLVDTTKNGPTSAFTHLETLFMEDMDGLEALCKGQPPQGFLKNLKHLEVGECCKLQVVGELLHDGEENQEHPLSNLQSLTLYQLPALRWIFKGSPHSFTLQSLKVVAINGCGKLKSLFSPSLIQSLVLLEQLKIQHCNELETLFNDGEIEPKTSSLPLRLPKLRTLFIRACSKLEYVVPIPLAQGLPALASLSVSSCGALKQVFGMPYEQNGVQHHSSLLLPSLQDLELDWLRNLTSFVPQNYIVKAPSLKSVKANVCSKVINFPIQQANNQLELTLKETGLSAFKELLCNTKDLVLHNIGDHKNLVPDLVDLEHLDGLTSISINKWSSGECLVDASQIMMNFKCNGQPPKCFLQNLKILRVVDCEKISEIFRIDDGIESNARYLPNLKFVEIRECPSLEYFFPHTSIGGFSHLEEIKLVGLRTLKSIVGENNFLEAPTLKILYIRGCSAFTNFTFHKEFKKCVFLKELFFSMEDTGSEDVNLCDMVNTQLRQKSPDFEYVTLGNFEQLFQLQGGNIISSLEKMELFNVIRLQDIWKGPIHVATNLRELRVRHCNNLTDIFPVMFIPHLPQLSILNIASCENLKQIIGNDDILASSSSSQGPQLEMKMVFPQLKKIELENLSKLESFNPVGYHLEIPCLHSLDIKKCSKMITSFSADYLTLTVHAKTDQASQLNDISPSREDIIWERRRPTLLPQYKEAKEISPFQ</sequence>
<evidence type="ECO:0000256" key="4">
    <source>
        <dbReference type="ARBA" id="ARBA00022840"/>
    </source>
</evidence>
<dbReference type="SUPFAM" id="SSF52540">
    <property type="entry name" value="P-loop containing nucleoside triphosphate hydrolases"/>
    <property type="match status" value="1"/>
</dbReference>
<dbReference type="GO" id="GO:0043531">
    <property type="term" value="F:ADP binding"/>
    <property type="evidence" value="ECO:0007669"/>
    <property type="project" value="InterPro"/>
</dbReference>
<dbReference type="PRINTS" id="PR00364">
    <property type="entry name" value="DISEASERSIST"/>
</dbReference>
<evidence type="ECO:0000256" key="1">
    <source>
        <dbReference type="ARBA" id="ARBA00008894"/>
    </source>
</evidence>
<dbReference type="Gene3D" id="3.80.10.10">
    <property type="entry name" value="Ribonuclease Inhibitor"/>
    <property type="match status" value="4"/>
</dbReference>
<feature type="domain" description="Disease resistance protein At4g27190-like leucine-rich repeats" evidence="6">
    <location>
        <begin position="597"/>
        <end position="727"/>
    </location>
</feature>
<dbReference type="GO" id="GO:0006952">
    <property type="term" value="P:defense response"/>
    <property type="evidence" value="ECO:0007669"/>
    <property type="project" value="UniProtKB-KW"/>
</dbReference>
<gene>
    <name evidence="7" type="ORF">ES288_D01G051300v1</name>
</gene>
<feature type="domain" description="NB-ARC" evidence="5">
    <location>
        <begin position="168"/>
        <end position="297"/>
    </location>
</feature>
<dbReference type="InterPro" id="IPR032675">
    <property type="entry name" value="LRR_dom_sf"/>
</dbReference>
<dbReference type="Gene3D" id="3.40.50.300">
    <property type="entry name" value="P-loop containing nucleotide triphosphate hydrolases"/>
    <property type="match status" value="1"/>
</dbReference>
<dbReference type="PANTHER" id="PTHR33463:SF203">
    <property type="entry name" value="AAA+ ATPASE DOMAIN-CONTAINING PROTEIN"/>
    <property type="match status" value="1"/>
</dbReference>
<dbReference type="SUPFAM" id="SSF52058">
    <property type="entry name" value="L domain-like"/>
    <property type="match status" value="2"/>
</dbReference>
<proteinExistence type="inferred from homology"/>
<dbReference type="InterPro" id="IPR027417">
    <property type="entry name" value="P-loop_NTPase"/>
</dbReference>
<dbReference type="Pfam" id="PF00931">
    <property type="entry name" value="NB-ARC"/>
    <property type="match status" value="1"/>
</dbReference>
<dbReference type="InterPro" id="IPR002182">
    <property type="entry name" value="NB-ARC"/>
</dbReference>
<dbReference type="EMBL" id="CM017701">
    <property type="protein sequence ID" value="TYG82000.1"/>
    <property type="molecule type" value="Genomic_DNA"/>
</dbReference>
<protein>
    <submittedName>
        <fullName evidence="7">Uncharacterized protein</fullName>
    </submittedName>
</protein>
<dbReference type="GO" id="GO:0005524">
    <property type="term" value="F:ATP binding"/>
    <property type="evidence" value="ECO:0007669"/>
    <property type="project" value="UniProtKB-KW"/>
</dbReference>
<feature type="domain" description="Disease resistance protein At4g27190-like leucine-rich repeats" evidence="6">
    <location>
        <begin position="1041"/>
        <end position="1152"/>
    </location>
</feature>
<dbReference type="Proteomes" id="UP000323506">
    <property type="component" value="Chromosome D01"/>
</dbReference>
<feature type="domain" description="Disease resistance protein At4g27190-like leucine-rich repeats" evidence="6">
    <location>
        <begin position="870"/>
        <end position="1019"/>
    </location>
</feature>
<keyword evidence="2" id="KW-0547">Nucleotide-binding</keyword>
<evidence type="ECO:0000313" key="7">
    <source>
        <dbReference type="EMBL" id="TYG82000.1"/>
    </source>
</evidence>
<dbReference type="InterPro" id="IPR057135">
    <property type="entry name" value="At4g27190-like_LRR"/>
</dbReference>
<keyword evidence="8" id="KW-1185">Reference proteome</keyword>
<dbReference type="Pfam" id="PF23247">
    <property type="entry name" value="LRR_RPS2"/>
    <property type="match status" value="5"/>
</dbReference>
<dbReference type="SUPFAM" id="SSF52047">
    <property type="entry name" value="RNI-like"/>
    <property type="match status" value="1"/>
</dbReference>
<dbReference type="Gene3D" id="1.10.8.430">
    <property type="entry name" value="Helical domain of apoptotic protease-activating factors"/>
    <property type="match status" value="1"/>
</dbReference>
<evidence type="ECO:0000256" key="2">
    <source>
        <dbReference type="ARBA" id="ARBA00022741"/>
    </source>
</evidence>
<evidence type="ECO:0000259" key="6">
    <source>
        <dbReference type="Pfam" id="PF23247"/>
    </source>
</evidence>
<evidence type="ECO:0000313" key="8">
    <source>
        <dbReference type="Proteomes" id="UP000323506"/>
    </source>
</evidence>
<comment type="similarity">
    <text evidence="1">Belongs to the disease resistance NB-LRR family.</text>
</comment>
<keyword evidence="3" id="KW-0611">Plant defense</keyword>
<reference evidence="7 8" key="1">
    <citation type="submission" date="2019-06" db="EMBL/GenBank/DDBJ databases">
        <title>WGS assembly of Gossypium darwinii.</title>
        <authorList>
            <person name="Chen Z.J."/>
            <person name="Sreedasyam A."/>
            <person name="Ando A."/>
            <person name="Song Q."/>
            <person name="De L."/>
            <person name="Hulse-Kemp A."/>
            <person name="Ding M."/>
            <person name="Ye W."/>
            <person name="Kirkbride R."/>
            <person name="Jenkins J."/>
            <person name="Plott C."/>
            <person name="Lovell J."/>
            <person name="Lin Y.-M."/>
            <person name="Vaughn R."/>
            <person name="Liu B."/>
            <person name="Li W."/>
            <person name="Simpson S."/>
            <person name="Scheffler B."/>
            <person name="Saski C."/>
            <person name="Grover C."/>
            <person name="Hu G."/>
            <person name="Conover J."/>
            <person name="Carlson J."/>
            <person name="Shu S."/>
            <person name="Boston L."/>
            <person name="Williams M."/>
            <person name="Peterson D."/>
            <person name="Mcgee K."/>
            <person name="Jones D."/>
            <person name="Wendel J."/>
            <person name="Stelly D."/>
            <person name="Grimwood J."/>
            <person name="Schmutz J."/>
        </authorList>
    </citation>
    <scope>NUCLEOTIDE SEQUENCE [LARGE SCALE GENOMIC DNA]</scope>
    <source>
        <strain evidence="7">1808015.09</strain>
    </source>
</reference>
<dbReference type="PANTHER" id="PTHR33463">
    <property type="entry name" value="NB-ARC DOMAIN-CONTAINING PROTEIN-RELATED"/>
    <property type="match status" value="1"/>
</dbReference>
<feature type="domain" description="Disease resistance protein At4g27190-like leucine-rich repeats" evidence="6">
    <location>
        <begin position="1403"/>
        <end position="1538"/>
    </location>
</feature>
<organism evidence="7 8">
    <name type="scientific">Gossypium darwinii</name>
    <name type="common">Darwin's cotton</name>
    <name type="synonym">Gossypium barbadense var. darwinii</name>
    <dbReference type="NCBI Taxonomy" id="34276"/>
    <lineage>
        <taxon>Eukaryota</taxon>
        <taxon>Viridiplantae</taxon>
        <taxon>Streptophyta</taxon>
        <taxon>Embryophyta</taxon>
        <taxon>Tracheophyta</taxon>
        <taxon>Spermatophyta</taxon>
        <taxon>Magnoliopsida</taxon>
        <taxon>eudicotyledons</taxon>
        <taxon>Gunneridae</taxon>
        <taxon>Pentapetalae</taxon>
        <taxon>rosids</taxon>
        <taxon>malvids</taxon>
        <taxon>Malvales</taxon>
        <taxon>Malvaceae</taxon>
        <taxon>Malvoideae</taxon>
        <taxon>Gossypium</taxon>
    </lineage>
</organism>
<dbReference type="InterPro" id="IPR050905">
    <property type="entry name" value="Plant_NBS-LRR"/>
</dbReference>